<dbReference type="InterPro" id="IPR002763">
    <property type="entry name" value="DUF72"/>
</dbReference>
<dbReference type="PANTHER" id="PTHR30348:SF4">
    <property type="entry name" value="DUF72 DOMAIN-CONTAINING PROTEIN"/>
    <property type="match status" value="1"/>
</dbReference>
<dbReference type="Gene3D" id="3.20.20.410">
    <property type="entry name" value="Protein of unknown function UPF0759"/>
    <property type="match status" value="1"/>
</dbReference>
<protein>
    <submittedName>
        <fullName evidence="1">DUF72 domain-containing protein</fullName>
    </submittedName>
</protein>
<dbReference type="Pfam" id="PF01904">
    <property type="entry name" value="DUF72"/>
    <property type="match status" value="1"/>
</dbReference>
<proteinExistence type="predicted"/>
<keyword evidence="2" id="KW-1185">Reference proteome</keyword>
<evidence type="ECO:0000313" key="1">
    <source>
        <dbReference type="EMBL" id="KAA6439868.1"/>
    </source>
</evidence>
<accession>A0A5M8QX00</accession>
<dbReference type="OrthoDB" id="9780310at2"/>
<reference evidence="1 2" key="1">
    <citation type="submission" date="2019-05" db="EMBL/GenBank/DDBJ databases">
        <authorList>
            <person name="Qu J.-H."/>
        </authorList>
    </citation>
    <scope>NUCLEOTIDE SEQUENCE [LARGE SCALE GENOMIC DNA]</scope>
    <source>
        <strain evidence="1 2">NS28</strain>
    </source>
</reference>
<dbReference type="AlphaFoldDB" id="A0A5M8QX00"/>
<dbReference type="SUPFAM" id="SSF117396">
    <property type="entry name" value="TM1631-like"/>
    <property type="match status" value="1"/>
</dbReference>
<name>A0A5M8QX00_9BACT</name>
<comment type="caution">
    <text evidence="1">The sequence shown here is derived from an EMBL/GenBank/DDBJ whole genome shotgun (WGS) entry which is preliminary data.</text>
</comment>
<evidence type="ECO:0000313" key="2">
    <source>
        <dbReference type="Proteomes" id="UP000323994"/>
    </source>
</evidence>
<dbReference type="PANTHER" id="PTHR30348">
    <property type="entry name" value="UNCHARACTERIZED PROTEIN YECE"/>
    <property type="match status" value="1"/>
</dbReference>
<organism evidence="1 2">
    <name type="scientific">Dyadobacter flavalbus</name>
    <dbReference type="NCBI Taxonomy" id="2579942"/>
    <lineage>
        <taxon>Bacteria</taxon>
        <taxon>Pseudomonadati</taxon>
        <taxon>Bacteroidota</taxon>
        <taxon>Cytophagia</taxon>
        <taxon>Cytophagales</taxon>
        <taxon>Spirosomataceae</taxon>
        <taxon>Dyadobacter</taxon>
    </lineage>
</organism>
<gene>
    <name evidence="1" type="ORF">FEM33_10435</name>
</gene>
<dbReference type="EMBL" id="VBSN01000030">
    <property type="protein sequence ID" value="KAA6439868.1"/>
    <property type="molecule type" value="Genomic_DNA"/>
</dbReference>
<dbReference type="InterPro" id="IPR036520">
    <property type="entry name" value="UPF0759_sf"/>
</dbReference>
<sequence length="263" mass="30109">MESQTNTNQPGFYSGTSGLVLPVSNKSFYPEAYKNKSRLTYYASMLNSIEINSSFYKIPMPSTVKNWSEQVPENFMLTFKLWRGITHNKGLSFAPDDVSRFMQTIDQAGRNKGSLLIQFPPSLKIGMFSQLEKLMDCITASDPERQWKTALEFRHASWYHDEVYEFCNSNGFGIVIHDKPGSATPAIEQDADFRYLRFHGPSGDYKGSYDVGFLNEYAEYITEWLQEGKTVFTYFNNTVGEALKNLNMLNSFVNQEEEPENNA</sequence>
<dbReference type="Proteomes" id="UP000323994">
    <property type="component" value="Unassembled WGS sequence"/>
</dbReference>